<accession>A0A418YPB4</accession>
<dbReference type="EMBL" id="QVRA01000019">
    <property type="protein sequence ID" value="RJG53079.1"/>
    <property type="molecule type" value="Genomic_DNA"/>
</dbReference>
<dbReference type="AlphaFoldDB" id="A0A418YPB4"/>
<dbReference type="InterPro" id="IPR019546">
    <property type="entry name" value="TAT_signal_bac_arc"/>
</dbReference>
<gene>
    <name evidence="1" type="ORF">D0Z70_17430</name>
</gene>
<sequence length="189" mass="20422">MDWMIRRRDVLGACAAGAAATGLGSFLLRMPRAHYGVTLVEESAVPESRQFASALAVGGSVDKVIRIDRSLNGLLEELEAPVGMIVGLTSDPAAMIAGMVLSHRGAYSRLLWQHHYTDSRWVHRTVGEARLLEAAAHDWPVAVAQKLRDAVDGRSEPSANICTSAECSLPDSSPGMLTSWVYELEGHRS</sequence>
<evidence type="ECO:0000313" key="2">
    <source>
        <dbReference type="Proteomes" id="UP000283469"/>
    </source>
</evidence>
<proteinExistence type="predicted"/>
<dbReference type="NCBIfam" id="TIGR01409">
    <property type="entry name" value="TAT_signal_seq"/>
    <property type="match status" value="1"/>
</dbReference>
<organism evidence="1 2">
    <name type="scientific">Sphingobium terrigena</name>
    <dbReference type="NCBI Taxonomy" id="2304063"/>
    <lineage>
        <taxon>Bacteria</taxon>
        <taxon>Pseudomonadati</taxon>
        <taxon>Pseudomonadota</taxon>
        <taxon>Alphaproteobacteria</taxon>
        <taxon>Sphingomonadales</taxon>
        <taxon>Sphingomonadaceae</taxon>
        <taxon>Sphingobium</taxon>
    </lineage>
</organism>
<protein>
    <submittedName>
        <fullName evidence="1">Twin-arginine translocation signal domain-containing protein</fullName>
    </submittedName>
</protein>
<keyword evidence="2" id="KW-1185">Reference proteome</keyword>
<reference evidence="1 2" key="1">
    <citation type="submission" date="2018-08" db="EMBL/GenBank/DDBJ databases">
        <title>Sphingobium sp. EO9.</title>
        <authorList>
            <person name="Park Y."/>
            <person name="Kim K.H."/>
            <person name="Jeon C.O."/>
        </authorList>
    </citation>
    <scope>NUCLEOTIDE SEQUENCE [LARGE SCALE GENOMIC DNA]</scope>
    <source>
        <strain evidence="1 2">EO9</strain>
    </source>
</reference>
<evidence type="ECO:0000313" key="1">
    <source>
        <dbReference type="EMBL" id="RJG53079.1"/>
    </source>
</evidence>
<dbReference type="OrthoDB" id="7433007at2"/>
<comment type="caution">
    <text evidence="1">The sequence shown here is derived from an EMBL/GenBank/DDBJ whole genome shotgun (WGS) entry which is preliminary data.</text>
</comment>
<name>A0A418YPB4_9SPHN</name>
<dbReference type="InterPro" id="IPR006311">
    <property type="entry name" value="TAT_signal"/>
</dbReference>
<dbReference type="PROSITE" id="PS51318">
    <property type="entry name" value="TAT"/>
    <property type="match status" value="1"/>
</dbReference>
<dbReference type="Proteomes" id="UP000283469">
    <property type="component" value="Unassembled WGS sequence"/>
</dbReference>